<dbReference type="Pfam" id="PF09003">
    <property type="entry name" value="Arm-DNA-bind_1"/>
    <property type="match status" value="1"/>
</dbReference>
<feature type="domain" description="Core-binding (CB)" evidence="7">
    <location>
        <begin position="73"/>
        <end position="154"/>
    </location>
</feature>
<evidence type="ECO:0000259" key="7">
    <source>
        <dbReference type="PROSITE" id="PS51900"/>
    </source>
</evidence>
<dbReference type="PROSITE" id="PS51900">
    <property type="entry name" value="CB"/>
    <property type="match status" value="1"/>
</dbReference>
<accession>A0A850R9T3</accession>
<dbReference type="InterPro" id="IPR015094">
    <property type="entry name" value="Integrase_lambda-typ_DNA-bd_N"/>
</dbReference>
<evidence type="ECO:0000256" key="1">
    <source>
        <dbReference type="ARBA" id="ARBA00008857"/>
    </source>
</evidence>
<gene>
    <name evidence="8" type="ORF">HW932_01620</name>
</gene>
<evidence type="ECO:0000313" key="8">
    <source>
        <dbReference type="EMBL" id="NVZ07957.1"/>
    </source>
</evidence>
<dbReference type="Pfam" id="PF00589">
    <property type="entry name" value="Phage_integrase"/>
    <property type="match status" value="1"/>
</dbReference>
<name>A0A850R9T3_9GAMM</name>
<evidence type="ECO:0000256" key="4">
    <source>
        <dbReference type="ARBA" id="ARBA00023172"/>
    </source>
</evidence>
<dbReference type="InterPro" id="IPR016177">
    <property type="entry name" value="DNA-bd_dom_sf"/>
</dbReference>
<evidence type="ECO:0000256" key="3">
    <source>
        <dbReference type="ARBA" id="ARBA00023125"/>
    </source>
</evidence>
<dbReference type="Gene3D" id="3.30.160.60">
    <property type="entry name" value="Classic Zinc Finger"/>
    <property type="match status" value="1"/>
</dbReference>
<dbReference type="InterPro" id="IPR013762">
    <property type="entry name" value="Integrase-like_cat_sf"/>
</dbReference>
<comment type="caution">
    <text evidence="8">The sequence shown here is derived from an EMBL/GenBank/DDBJ whole genome shotgun (WGS) entry which is preliminary data.</text>
</comment>
<dbReference type="PANTHER" id="PTHR30349">
    <property type="entry name" value="PHAGE INTEGRASE-RELATED"/>
    <property type="match status" value="1"/>
</dbReference>
<dbReference type="InterPro" id="IPR002104">
    <property type="entry name" value="Integrase_catalytic"/>
</dbReference>
<dbReference type="InterPro" id="IPR011010">
    <property type="entry name" value="DNA_brk_join_enz"/>
</dbReference>
<keyword evidence="4" id="KW-0233">DNA recombination</keyword>
<dbReference type="RefSeq" id="WP_176974750.1">
    <property type="nucleotide sequence ID" value="NZ_JABZEO010000001.1"/>
</dbReference>
<evidence type="ECO:0000256" key="2">
    <source>
        <dbReference type="ARBA" id="ARBA00022908"/>
    </source>
</evidence>
<dbReference type="GO" id="GO:0006310">
    <property type="term" value="P:DNA recombination"/>
    <property type="evidence" value="ECO:0007669"/>
    <property type="project" value="UniProtKB-KW"/>
</dbReference>
<evidence type="ECO:0000256" key="5">
    <source>
        <dbReference type="PROSITE-ProRule" id="PRU01248"/>
    </source>
</evidence>
<dbReference type="InterPro" id="IPR050090">
    <property type="entry name" value="Tyrosine_recombinase_XerCD"/>
</dbReference>
<dbReference type="GO" id="GO:0003677">
    <property type="term" value="F:DNA binding"/>
    <property type="evidence" value="ECO:0007669"/>
    <property type="project" value="UniProtKB-UniRule"/>
</dbReference>
<feature type="domain" description="Tyr recombinase" evidence="6">
    <location>
        <begin position="174"/>
        <end position="352"/>
    </location>
</feature>
<reference evidence="8 9" key="1">
    <citation type="submission" date="2020-06" db="EMBL/GenBank/DDBJ databases">
        <title>Whole-genome sequence of Allochromatium humboldtianum DSM 21881, type strain.</title>
        <authorList>
            <person name="Kyndt J.A."/>
            <person name="Meyer T.E."/>
        </authorList>
    </citation>
    <scope>NUCLEOTIDE SEQUENCE [LARGE SCALE GENOMIC DNA]</scope>
    <source>
        <strain evidence="8 9">DSM 21881</strain>
    </source>
</reference>
<sequence>MRPRNPANRALPVNLYKNGRYYQYRHPQTGRYHGMGTDRAAAIRAAHQLNAQLIEPISLTERVLGTKRQAPSTEPTLLFSDWLDTYATLLDERGLSSLSRYNRQRQVERIRAALGALDLSTITTRRIAEFLDAQTPRQANAYRSVLNDCFNEAIAKGHITTNPVTVTKNKRVATQRQRLTLEDFQRIHAASPIHLQNALDLGLITLQRREDLVSLSWSDLRDGVLELQQHKTGTRLRITVTKPLARVLDTCRSNLDSPWIIHYRRGSPHTRAGDPIAKQQLSSMFRAVRDSLGLYAELPIRQRPSFHEIRSLGARLYEARGMDPQTLLGHKSRQMTEVYLDSRREEWLVASPAVDILENFRESFDKPS</sequence>
<keyword evidence="9" id="KW-1185">Reference proteome</keyword>
<comment type="similarity">
    <text evidence="1">Belongs to the 'phage' integrase family.</text>
</comment>
<dbReference type="PROSITE" id="PS51898">
    <property type="entry name" value="TYR_RECOMBINASE"/>
    <property type="match status" value="1"/>
</dbReference>
<proteinExistence type="inferred from homology"/>
<organism evidence="8 9">
    <name type="scientific">Allochromatium humboldtianum</name>
    <dbReference type="NCBI Taxonomy" id="504901"/>
    <lineage>
        <taxon>Bacteria</taxon>
        <taxon>Pseudomonadati</taxon>
        <taxon>Pseudomonadota</taxon>
        <taxon>Gammaproteobacteria</taxon>
        <taxon>Chromatiales</taxon>
        <taxon>Chromatiaceae</taxon>
        <taxon>Allochromatium</taxon>
    </lineage>
</organism>
<dbReference type="EMBL" id="JABZEO010000001">
    <property type="protein sequence ID" value="NVZ07957.1"/>
    <property type="molecule type" value="Genomic_DNA"/>
</dbReference>
<dbReference type="Gene3D" id="1.10.443.10">
    <property type="entry name" value="Intergrase catalytic core"/>
    <property type="match status" value="1"/>
</dbReference>
<dbReference type="Proteomes" id="UP000592294">
    <property type="component" value="Unassembled WGS sequence"/>
</dbReference>
<dbReference type="InterPro" id="IPR010998">
    <property type="entry name" value="Integrase_recombinase_N"/>
</dbReference>
<evidence type="ECO:0000313" key="9">
    <source>
        <dbReference type="Proteomes" id="UP000592294"/>
    </source>
</evidence>
<dbReference type="PANTHER" id="PTHR30349:SF64">
    <property type="entry name" value="PROPHAGE INTEGRASE INTD-RELATED"/>
    <property type="match status" value="1"/>
</dbReference>
<dbReference type="Gene3D" id="1.10.150.130">
    <property type="match status" value="1"/>
</dbReference>
<protein>
    <submittedName>
        <fullName evidence="8">Tyrosine-type recombinase/integrase</fullName>
    </submittedName>
</protein>
<dbReference type="InterPro" id="IPR044068">
    <property type="entry name" value="CB"/>
</dbReference>
<dbReference type="AlphaFoldDB" id="A0A850R9T3"/>
<dbReference type="SUPFAM" id="SSF56349">
    <property type="entry name" value="DNA breaking-rejoining enzymes"/>
    <property type="match status" value="1"/>
</dbReference>
<keyword evidence="2" id="KW-0229">DNA integration</keyword>
<keyword evidence="3 5" id="KW-0238">DNA-binding</keyword>
<dbReference type="GO" id="GO:0008907">
    <property type="term" value="F:integrase activity"/>
    <property type="evidence" value="ECO:0007669"/>
    <property type="project" value="InterPro"/>
</dbReference>
<dbReference type="SUPFAM" id="SSF54171">
    <property type="entry name" value="DNA-binding domain"/>
    <property type="match status" value="1"/>
</dbReference>
<evidence type="ECO:0000259" key="6">
    <source>
        <dbReference type="PROSITE" id="PS51898"/>
    </source>
</evidence>